<organism evidence="6 7">
    <name type="scientific">Eragrostis curvula</name>
    <name type="common">weeping love grass</name>
    <dbReference type="NCBI Taxonomy" id="38414"/>
    <lineage>
        <taxon>Eukaryota</taxon>
        <taxon>Viridiplantae</taxon>
        <taxon>Streptophyta</taxon>
        <taxon>Embryophyta</taxon>
        <taxon>Tracheophyta</taxon>
        <taxon>Spermatophyta</taxon>
        <taxon>Magnoliopsida</taxon>
        <taxon>Liliopsida</taxon>
        <taxon>Poales</taxon>
        <taxon>Poaceae</taxon>
        <taxon>PACMAD clade</taxon>
        <taxon>Chloridoideae</taxon>
        <taxon>Eragrostideae</taxon>
        <taxon>Eragrostidinae</taxon>
        <taxon>Eragrostis</taxon>
    </lineage>
</organism>
<feature type="signal peptide" evidence="4">
    <location>
        <begin position="1"/>
        <end position="23"/>
    </location>
</feature>
<dbReference type="CDD" id="cd04216">
    <property type="entry name" value="Phytocyanin"/>
    <property type="match status" value="2"/>
</dbReference>
<dbReference type="Pfam" id="PF02298">
    <property type="entry name" value="Cu_bind_like"/>
    <property type="match status" value="2"/>
</dbReference>
<evidence type="ECO:0000256" key="4">
    <source>
        <dbReference type="SAM" id="SignalP"/>
    </source>
</evidence>
<gene>
    <name evidence="6" type="ORF">EJB05_09903</name>
</gene>
<dbReference type="GO" id="GO:0009055">
    <property type="term" value="F:electron transfer activity"/>
    <property type="evidence" value="ECO:0007669"/>
    <property type="project" value="InterPro"/>
</dbReference>
<keyword evidence="7" id="KW-1185">Reference proteome</keyword>
<dbReference type="Gramene" id="TVU43430">
    <property type="protein sequence ID" value="TVU43430"/>
    <property type="gene ID" value="EJB05_09903"/>
</dbReference>
<evidence type="ECO:0000259" key="5">
    <source>
        <dbReference type="PROSITE" id="PS51485"/>
    </source>
</evidence>
<evidence type="ECO:0000313" key="7">
    <source>
        <dbReference type="Proteomes" id="UP000324897"/>
    </source>
</evidence>
<dbReference type="Gene3D" id="2.60.40.420">
    <property type="entry name" value="Cupredoxins - blue copper proteins"/>
    <property type="match status" value="2"/>
</dbReference>
<feature type="region of interest" description="Disordered" evidence="3">
    <location>
        <begin position="130"/>
        <end position="164"/>
    </location>
</feature>
<dbReference type="FunFam" id="2.60.40.420:FF:000003">
    <property type="entry name" value="Blue copper"/>
    <property type="match status" value="2"/>
</dbReference>
<feature type="domain" description="Phytocyanin" evidence="5">
    <location>
        <begin position="24"/>
        <end position="125"/>
    </location>
</feature>
<dbReference type="InterPro" id="IPR008972">
    <property type="entry name" value="Cupredoxin"/>
</dbReference>
<protein>
    <recommendedName>
        <fullName evidence="5">Phytocyanin domain-containing protein</fullName>
    </recommendedName>
</protein>
<dbReference type="AlphaFoldDB" id="A0A5J9W7S8"/>
<dbReference type="SUPFAM" id="SSF49503">
    <property type="entry name" value="Cupredoxins"/>
    <property type="match status" value="2"/>
</dbReference>
<sequence length="374" mass="37586">MASTKALLFAIVAAAAVLGTVHGASYTVGAPAGSWDLRTNYTTWASSINFRARDQLVFKYSRAIHNVLEVSKADYDSCSSSSPLGAFQTGDDTITLTAAGVTRYFICGVPGHCDAGMKLAVRVEAGAAAGPNAAAPSPTPVAMAPSPMGTPSAGGRPALPPSSSAASAGSSVGFGTMARVQASLLAVAIVAAAAAFMTASGASYTVGEPGGSWDLQTNLTAWASSIEFQSGDELVFMYSAATHDVVEVDRSGYRSCSAASPVSKFQTGDDTVRLGGVGVRYFICGVSGHCAAGMKLEVRTTPRKPLCNSPPPPAGTTNAPPGLNGTPGGICVGDGDSPTVIITPSYTSGSVAPGSSGSVSSVLVIMLLLLGITF</sequence>
<dbReference type="PANTHER" id="PTHR33021">
    <property type="entry name" value="BLUE COPPER PROTEIN"/>
    <property type="match status" value="1"/>
</dbReference>
<name>A0A5J9W7S8_9POAL</name>
<evidence type="ECO:0000313" key="6">
    <source>
        <dbReference type="EMBL" id="TVU43430.1"/>
    </source>
</evidence>
<dbReference type="GO" id="GO:0005886">
    <property type="term" value="C:plasma membrane"/>
    <property type="evidence" value="ECO:0007669"/>
    <property type="project" value="TreeGrafter"/>
</dbReference>
<keyword evidence="1" id="KW-0479">Metal-binding</keyword>
<feature type="chain" id="PRO_5023868986" description="Phytocyanin domain-containing protein" evidence="4">
    <location>
        <begin position="24"/>
        <end position="374"/>
    </location>
</feature>
<proteinExistence type="predicted"/>
<dbReference type="EMBL" id="RWGY01000005">
    <property type="protein sequence ID" value="TVU43430.1"/>
    <property type="molecule type" value="Genomic_DNA"/>
</dbReference>
<dbReference type="InterPro" id="IPR039391">
    <property type="entry name" value="Phytocyanin-like"/>
</dbReference>
<evidence type="ECO:0000256" key="1">
    <source>
        <dbReference type="ARBA" id="ARBA00022723"/>
    </source>
</evidence>
<dbReference type="PROSITE" id="PS51485">
    <property type="entry name" value="PHYTOCYANIN"/>
    <property type="match status" value="2"/>
</dbReference>
<comment type="caution">
    <text evidence="6">The sequence shown here is derived from an EMBL/GenBank/DDBJ whole genome shotgun (WGS) entry which is preliminary data.</text>
</comment>
<feature type="domain" description="Phytocyanin" evidence="5">
    <location>
        <begin position="202"/>
        <end position="302"/>
    </location>
</feature>
<dbReference type="OrthoDB" id="681402at2759"/>
<reference evidence="6 7" key="1">
    <citation type="journal article" date="2019" name="Sci. Rep.">
        <title>A high-quality genome of Eragrostis curvula grass provides insights into Poaceae evolution and supports new strategies to enhance forage quality.</title>
        <authorList>
            <person name="Carballo J."/>
            <person name="Santos B.A.C.M."/>
            <person name="Zappacosta D."/>
            <person name="Garbus I."/>
            <person name="Selva J.P."/>
            <person name="Gallo C.A."/>
            <person name="Diaz A."/>
            <person name="Albertini E."/>
            <person name="Caccamo M."/>
            <person name="Echenique V."/>
        </authorList>
    </citation>
    <scope>NUCLEOTIDE SEQUENCE [LARGE SCALE GENOMIC DNA]</scope>
    <source>
        <strain evidence="7">cv. Victoria</strain>
        <tissue evidence="6">Leaf</tissue>
    </source>
</reference>
<feature type="compositionally biased region" description="Low complexity" evidence="3">
    <location>
        <begin position="151"/>
        <end position="164"/>
    </location>
</feature>
<evidence type="ECO:0000256" key="2">
    <source>
        <dbReference type="ARBA" id="ARBA00023180"/>
    </source>
</evidence>
<dbReference type="InterPro" id="IPR003245">
    <property type="entry name" value="Phytocyanin_dom"/>
</dbReference>
<accession>A0A5J9W7S8</accession>
<dbReference type="Proteomes" id="UP000324897">
    <property type="component" value="Unassembled WGS sequence"/>
</dbReference>
<keyword evidence="2" id="KW-0325">Glycoprotein</keyword>
<evidence type="ECO:0000256" key="3">
    <source>
        <dbReference type="SAM" id="MobiDB-lite"/>
    </source>
</evidence>
<dbReference type="PANTHER" id="PTHR33021:SF466">
    <property type="entry name" value="OS08G0138100 PROTEIN"/>
    <property type="match status" value="1"/>
</dbReference>
<keyword evidence="4" id="KW-0732">Signal</keyword>
<dbReference type="GO" id="GO:0046872">
    <property type="term" value="F:metal ion binding"/>
    <property type="evidence" value="ECO:0007669"/>
    <property type="project" value="UniProtKB-KW"/>
</dbReference>